<evidence type="ECO:0000256" key="3">
    <source>
        <dbReference type="PROSITE-ProRule" id="PRU00330"/>
    </source>
</evidence>
<evidence type="ECO:0000256" key="2">
    <source>
        <dbReference type="ARBA" id="ARBA00022843"/>
    </source>
</evidence>
<dbReference type="PANTHER" id="PTHR11932">
    <property type="entry name" value="CULLIN"/>
    <property type="match status" value="1"/>
</dbReference>
<dbReference type="RefSeq" id="XP_039123636.1">
    <property type="nucleotide sequence ID" value="XM_039267702.1"/>
</dbReference>
<dbReference type="Gene3D" id="1.20.1310.10">
    <property type="entry name" value="Cullin Repeats"/>
    <property type="match status" value="4"/>
</dbReference>
<dbReference type="GeneID" id="120260260"/>
<dbReference type="GO" id="GO:0031461">
    <property type="term" value="C:cullin-RING ubiquitin ligase complex"/>
    <property type="evidence" value="ECO:0007669"/>
    <property type="project" value="InterPro"/>
</dbReference>
<dbReference type="GO" id="GO:0031625">
    <property type="term" value="F:ubiquitin protein ligase binding"/>
    <property type="evidence" value="ECO:0007669"/>
    <property type="project" value="InterPro"/>
</dbReference>
<sequence length="741" mass="85696">MEEGMTTLEELQGNLKKVIEGLNKKLEEDPNYHPQLNSDNVMGSYTTAYHICTANSDDLYSLYKNLLCDYINETLLSCLSIKHDELFLKEFIRRWKKYKLIVGKVSKAFIYLERFHIVRKSLPNLGETGTLCFKDLVYKDKRERVRDIAVSMIDEEREGLKIDRALMNDTINLFVDLGIDNKKDSYCLYRGDFEDQMIEDSGDYYRHKASMWMVDYSCSEFMVKAENCLKEEEERVLHYLQATPKEKLLGKVEQELLVAPLNQLYEDEDSGLISLLRDDKVDDLARAYGLSSRVIDGLVPVSQAFKQYVTSDGMELVNKAEEDVSKMGKEMSSSSVLQDQQVALIGRFIELHDKYQSYVKGCFQSDHMFFKALSGAFETFLNKSVAGISIAEMISVFCDRKLKKGSESNESVDATLEKVVKLLMDVYDRDMFAEFHRKKLSRRLLFDKNDSDEQERNFLSTLKEHFGRQFTSKMEGMVTDLALSRDSQTKFISHLQDKVDAKPGFDFSVTVLTSGFWPTYKTFNLNLPPEMLKCVEAYNQHYLATTNKRKLTWLYSLGTCNIKAHFEPKTMELNVTTFQACALLLFNSSPRLSYSEIKDQLDLSDDDCNRLLHSLSCAKYKILNKEPNTKTISKTDYFEFNSKFTDKLKKIKIPLPPVDERKKIVEGVTKDRRFTIDAALVRIMKSRKVLGHHELVTLCVEALAPLFKPDFKVIKKQIEDLITKDYLERDKEDSDTYIYMA</sequence>
<dbReference type="InterPro" id="IPR045093">
    <property type="entry name" value="Cullin"/>
</dbReference>
<dbReference type="FunFam" id="1.10.10.10:FF:000503">
    <property type="entry name" value="Cullin-1"/>
    <property type="match status" value="1"/>
</dbReference>
<organism evidence="6 7">
    <name type="scientific">Dioscorea cayennensis subsp. rotundata</name>
    <name type="common">White Guinea yam</name>
    <name type="synonym">Dioscorea rotundata</name>
    <dbReference type="NCBI Taxonomy" id="55577"/>
    <lineage>
        <taxon>Eukaryota</taxon>
        <taxon>Viridiplantae</taxon>
        <taxon>Streptophyta</taxon>
        <taxon>Embryophyta</taxon>
        <taxon>Tracheophyta</taxon>
        <taxon>Spermatophyta</taxon>
        <taxon>Magnoliopsida</taxon>
        <taxon>Liliopsida</taxon>
        <taxon>Dioscoreales</taxon>
        <taxon>Dioscoreaceae</taxon>
        <taxon>Dioscorea</taxon>
    </lineage>
</organism>
<dbReference type="Pfam" id="PF00888">
    <property type="entry name" value="Cullin"/>
    <property type="match status" value="1"/>
</dbReference>
<dbReference type="Gene3D" id="1.10.10.10">
    <property type="entry name" value="Winged helix-like DNA-binding domain superfamily/Winged helix DNA-binding domain"/>
    <property type="match status" value="1"/>
</dbReference>
<feature type="domain" description="Cullin family profile" evidence="5">
    <location>
        <begin position="389"/>
        <end position="616"/>
    </location>
</feature>
<reference evidence="7" key="1">
    <citation type="submission" date="2025-08" db="UniProtKB">
        <authorList>
            <consortium name="RefSeq"/>
        </authorList>
    </citation>
    <scope>IDENTIFICATION</scope>
</reference>
<dbReference type="SUPFAM" id="SSF74788">
    <property type="entry name" value="Cullin repeat-like"/>
    <property type="match status" value="1"/>
</dbReference>
<name>A0AB40B8Y5_DIOCR</name>
<dbReference type="GO" id="GO:0006511">
    <property type="term" value="P:ubiquitin-dependent protein catabolic process"/>
    <property type="evidence" value="ECO:0007669"/>
    <property type="project" value="InterPro"/>
</dbReference>
<dbReference type="InterPro" id="IPR001373">
    <property type="entry name" value="Cullin_N"/>
</dbReference>
<keyword evidence="6" id="KW-1185">Reference proteome</keyword>
<dbReference type="InterPro" id="IPR019559">
    <property type="entry name" value="Cullin_neddylation_domain"/>
</dbReference>
<dbReference type="InterPro" id="IPR016159">
    <property type="entry name" value="Cullin_repeat-like_dom_sf"/>
</dbReference>
<proteinExistence type="inferred from homology"/>
<dbReference type="Pfam" id="PF26557">
    <property type="entry name" value="Cullin_AB"/>
    <property type="match status" value="1"/>
</dbReference>
<evidence type="ECO:0000313" key="6">
    <source>
        <dbReference type="Proteomes" id="UP001515500"/>
    </source>
</evidence>
<dbReference type="Gene3D" id="3.30.230.130">
    <property type="entry name" value="Cullin, Chain C, Domain 2"/>
    <property type="match status" value="1"/>
</dbReference>
<dbReference type="InterPro" id="IPR059120">
    <property type="entry name" value="Cullin-like_AB"/>
</dbReference>
<evidence type="ECO:0000256" key="4">
    <source>
        <dbReference type="RuleBase" id="RU003829"/>
    </source>
</evidence>
<evidence type="ECO:0000256" key="1">
    <source>
        <dbReference type="ARBA" id="ARBA00006019"/>
    </source>
</evidence>
<accession>A0AB40B8Y5</accession>
<dbReference type="InterPro" id="IPR036388">
    <property type="entry name" value="WH-like_DNA-bd_sf"/>
</dbReference>
<dbReference type="PROSITE" id="PS50069">
    <property type="entry name" value="CULLIN_2"/>
    <property type="match status" value="1"/>
</dbReference>
<dbReference type="AlphaFoldDB" id="A0AB40B8Y5"/>
<comment type="similarity">
    <text evidence="1 3 4">Belongs to the cullin family.</text>
</comment>
<dbReference type="SMART" id="SM00182">
    <property type="entry name" value="CULLIN"/>
    <property type="match status" value="1"/>
</dbReference>
<dbReference type="SMART" id="SM00884">
    <property type="entry name" value="Cullin_Nedd8"/>
    <property type="match status" value="1"/>
</dbReference>
<dbReference type="Pfam" id="PF10557">
    <property type="entry name" value="Cullin_Nedd8"/>
    <property type="match status" value="1"/>
</dbReference>
<dbReference type="SUPFAM" id="SSF46785">
    <property type="entry name" value="Winged helix' DNA-binding domain"/>
    <property type="match status" value="1"/>
</dbReference>
<dbReference type="InterPro" id="IPR016158">
    <property type="entry name" value="Cullin_homology"/>
</dbReference>
<evidence type="ECO:0000259" key="5">
    <source>
        <dbReference type="PROSITE" id="PS50069"/>
    </source>
</evidence>
<evidence type="ECO:0000313" key="7">
    <source>
        <dbReference type="RefSeq" id="XP_039123636.1"/>
    </source>
</evidence>
<keyword evidence="2" id="KW-0832">Ubl conjugation</keyword>
<protein>
    <submittedName>
        <fullName evidence="7">Cullin-1-like</fullName>
    </submittedName>
</protein>
<dbReference type="InterPro" id="IPR036390">
    <property type="entry name" value="WH_DNA-bd_sf"/>
</dbReference>
<dbReference type="InterPro" id="IPR036317">
    <property type="entry name" value="Cullin_homology_sf"/>
</dbReference>
<dbReference type="InterPro" id="IPR016157">
    <property type="entry name" value="Cullin_CS"/>
</dbReference>
<dbReference type="PROSITE" id="PS01256">
    <property type="entry name" value="CULLIN_1"/>
    <property type="match status" value="1"/>
</dbReference>
<dbReference type="SUPFAM" id="SSF75632">
    <property type="entry name" value="Cullin homology domain"/>
    <property type="match status" value="1"/>
</dbReference>
<dbReference type="FunFam" id="1.20.1310.10:FF:000001">
    <property type="entry name" value="Cullin 3"/>
    <property type="match status" value="1"/>
</dbReference>
<dbReference type="Proteomes" id="UP001515500">
    <property type="component" value="Chromosome 5"/>
</dbReference>
<gene>
    <name evidence="7" type="primary">LOC120260260</name>
</gene>